<evidence type="ECO:0000256" key="3">
    <source>
        <dbReference type="ARBA" id="ARBA00022824"/>
    </source>
</evidence>
<evidence type="ECO:0000256" key="4">
    <source>
        <dbReference type="ARBA" id="ARBA00023157"/>
    </source>
</evidence>
<dbReference type="InterPro" id="IPR009011">
    <property type="entry name" value="Man6P_isomerase_rcpt-bd_dom_sf"/>
</dbReference>
<dbReference type="PANTHER" id="PTHR12630">
    <property type="entry name" value="N-LINKED OLIGOSACCHARIDE PROCESSING"/>
    <property type="match status" value="1"/>
</dbReference>
<feature type="compositionally biased region" description="Basic and acidic residues" evidence="6">
    <location>
        <begin position="232"/>
        <end position="246"/>
    </location>
</feature>
<feature type="compositionally biased region" description="Basic and acidic residues" evidence="6">
    <location>
        <begin position="300"/>
        <end position="317"/>
    </location>
</feature>
<dbReference type="Proteomes" id="UP000694864">
    <property type="component" value="Chromosome 18"/>
</dbReference>
<proteinExistence type="predicted"/>
<dbReference type="GeneID" id="104761695"/>
<keyword evidence="2 7" id="KW-0732">Signal</keyword>
<keyword evidence="5" id="KW-0175">Coiled coil</keyword>
<feature type="compositionally biased region" description="Basic and acidic residues" evidence="6">
    <location>
        <begin position="208"/>
        <end position="224"/>
    </location>
</feature>
<evidence type="ECO:0000259" key="8">
    <source>
        <dbReference type="PROSITE" id="PS51914"/>
    </source>
</evidence>
<gene>
    <name evidence="10" type="primary">LOC104761695</name>
</gene>
<feature type="region of interest" description="Disordered" evidence="6">
    <location>
        <begin position="208"/>
        <end position="461"/>
    </location>
</feature>
<evidence type="ECO:0000256" key="7">
    <source>
        <dbReference type="SAM" id="SignalP"/>
    </source>
</evidence>
<accession>A0ABM0XAL5</accession>
<feature type="compositionally biased region" description="Acidic residues" evidence="6">
    <location>
        <begin position="280"/>
        <end position="292"/>
    </location>
</feature>
<feature type="chain" id="PRO_5045783281" description="Glucosidase 2 subunit beta" evidence="7">
    <location>
        <begin position="31"/>
        <end position="655"/>
    </location>
</feature>
<evidence type="ECO:0000313" key="10">
    <source>
        <dbReference type="RefSeq" id="XP_010483113.1"/>
    </source>
</evidence>
<reference evidence="9" key="1">
    <citation type="journal article" date="2014" name="Nat. Commun.">
        <title>The emerging biofuel crop Camelina sativa retains a highly undifferentiated hexaploid genome structure.</title>
        <authorList>
            <person name="Kagale S."/>
            <person name="Koh C."/>
            <person name="Nixon J."/>
            <person name="Bollina V."/>
            <person name="Clarke W.E."/>
            <person name="Tuteja R."/>
            <person name="Spillane C."/>
            <person name="Robinson S.J."/>
            <person name="Links M.G."/>
            <person name="Clarke C."/>
            <person name="Higgins E.E."/>
            <person name="Huebert T."/>
            <person name="Sharpe A.G."/>
            <person name="Parkin I.A."/>
        </authorList>
    </citation>
    <scope>NUCLEOTIDE SEQUENCE [LARGE SCALE GENOMIC DNA]</scope>
    <source>
        <strain evidence="9">cv. DH55</strain>
    </source>
</reference>
<dbReference type="SUPFAM" id="SSF50911">
    <property type="entry name" value="Mannose 6-phosphate receptor domain"/>
    <property type="match status" value="1"/>
</dbReference>
<feature type="compositionally biased region" description="Polar residues" evidence="6">
    <location>
        <begin position="318"/>
        <end position="328"/>
    </location>
</feature>
<name>A0ABM0XAL5_CAMSA</name>
<keyword evidence="9" id="KW-1185">Reference proteome</keyword>
<dbReference type="InterPro" id="IPR039794">
    <property type="entry name" value="Gtb1-like"/>
</dbReference>
<dbReference type="Gene3D" id="2.70.130.10">
    <property type="entry name" value="Mannose-6-phosphate receptor binding domain"/>
    <property type="match status" value="1"/>
</dbReference>
<dbReference type="InterPro" id="IPR036607">
    <property type="entry name" value="PRKCSH"/>
</dbReference>
<dbReference type="Pfam" id="PF13015">
    <property type="entry name" value="PRKCSH_1"/>
    <property type="match status" value="1"/>
</dbReference>
<dbReference type="Pfam" id="PF12999">
    <property type="entry name" value="PRKCSH-like"/>
    <property type="match status" value="1"/>
</dbReference>
<keyword evidence="3" id="KW-0256">Endoplasmic reticulum</keyword>
<feature type="compositionally biased region" description="Acidic residues" evidence="6">
    <location>
        <begin position="402"/>
        <end position="418"/>
    </location>
</feature>
<evidence type="ECO:0000256" key="5">
    <source>
        <dbReference type="SAM" id="Coils"/>
    </source>
</evidence>
<keyword evidence="4" id="KW-1015">Disulfide bond</keyword>
<evidence type="ECO:0000256" key="6">
    <source>
        <dbReference type="SAM" id="MobiDB-lite"/>
    </source>
</evidence>
<dbReference type="PROSITE" id="PS51914">
    <property type="entry name" value="MRH"/>
    <property type="match status" value="1"/>
</dbReference>
<feature type="domain" description="MRH" evidence="8">
    <location>
        <begin position="535"/>
        <end position="630"/>
    </location>
</feature>
<reference evidence="10" key="2">
    <citation type="submission" date="2025-08" db="UniProtKB">
        <authorList>
            <consortium name="RefSeq"/>
        </authorList>
    </citation>
    <scope>IDENTIFICATION</scope>
    <source>
        <tissue evidence="10">Leaf</tissue>
    </source>
</reference>
<sequence>MRVVVLSSSVSVSLQLSFLLIILLASVIRSNSSPSNDPFLGISPQDEKYYKSSSEIKCKDGSKKFTKAQLNDDFCDCSDGTDEPGTSACPNGKFYCRNAGHSPTVLFSSRVNDGICDCCDGSDEYDGQVTCPNTCWEAGKAARENLKKKIETYNQGLVIRRQEIEKAKVGLEKDAAELKKLKSEEKILKGLVEQLKDRKEQIEKVEEKERLQKEKEEKEKKEAELAAQQGKGDAEEKTDDSEKVEESTNDEGVPGVSQQDENPDDTTHHDEIGNYKDYPSDEEPAAEAESEAEPTSILEEVAHTSPADEHVVEKREVSPSSDDSVTEGSHSDDSTNKEELDEVKKMEDPETEKKEELSKEELGRLVASRWTGEKSDNPTEADDNPKAENQENHEHTPITPPEVEEDDGFVSDGDEDTGDDGKYSDHEPEDDSYEEEYRHDSSSSYKSDADDDVDLSETTSNPTWLEKIQKTVKNILLSVNLFQTTPVDKSEADRVRKEYDESSSKLNKIQSRISSLEKKLKQDFGPEKEFYSFHGRCFASKQGKYTYKVCAYKESTQEEGYSKTRLGDWDKFENSYQFMLYTNGDKCWNGPDRSLKVKLRCGLKNELTDVDEPSRCEYAAILSTPARCLEDKLKELQQKLEKLMNQDKPQNHDEL</sequence>
<dbReference type="InterPro" id="IPR028146">
    <property type="entry name" value="PRKCSH_N"/>
</dbReference>
<feature type="signal peptide" evidence="7">
    <location>
        <begin position="1"/>
        <end position="30"/>
    </location>
</feature>
<organism evidence="9 10">
    <name type="scientific">Camelina sativa</name>
    <name type="common">False flax</name>
    <name type="synonym">Myagrum sativum</name>
    <dbReference type="NCBI Taxonomy" id="90675"/>
    <lineage>
        <taxon>Eukaryota</taxon>
        <taxon>Viridiplantae</taxon>
        <taxon>Streptophyta</taxon>
        <taxon>Embryophyta</taxon>
        <taxon>Tracheophyta</taxon>
        <taxon>Spermatophyta</taxon>
        <taxon>Magnoliopsida</taxon>
        <taxon>eudicotyledons</taxon>
        <taxon>Gunneridae</taxon>
        <taxon>Pentapetalae</taxon>
        <taxon>rosids</taxon>
        <taxon>malvids</taxon>
        <taxon>Brassicales</taxon>
        <taxon>Brassicaceae</taxon>
        <taxon>Camelineae</taxon>
        <taxon>Camelina</taxon>
    </lineage>
</organism>
<evidence type="ECO:0000256" key="2">
    <source>
        <dbReference type="ARBA" id="ARBA00022729"/>
    </source>
</evidence>
<dbReference type="PANTHER" id="PTHR12630:SF1">
    <property type="entry name" value="GLUCOSIDASE 2 SUBUNIT BETA"/>
    <property type="match status" value="1"/>
</dbReference>
<feature type="compositionally biased region" description="Basic and acidic residues" evidence="6">
    <location>
        <begin position="329"/>
        <end position="363"/>
    </location>
</feature>
<evidence type="ECO:0000256" key="1">
    <source>
        <dbReference type="ARBA" id="ARBA00022387"/>
    </source>
</evidence>
<dbReference type="RefSeq" id="XP_010483113.1">
    <property type="nucleotide sequence ID" value="XM_010484811.2"/>
</dbReference>
<feature type="compositionally biased region" description="Basic and acidic residues" evidence="6">
    <location>
        <begin position="265"/>
        <end position="274"/>
    </location>
</feature>
<feature type="coiled-coil region" evidence="5">
    <location>
        <begin position="492"/>
        <end position="519"/>
    </location>
</feature>
<evidence type="ECO:0000313" key="9">
    <source>
        <dbReference type="Proteomes" id="UP000694864"/>
    </source>
</evidence>
<feature type="compositionally biased region" description="Basic and acidic residues" evidence="6">
    <location>
        <begin position="371"/>
        <end position="396"/>
    </location>
</feature>
<dbReference type="InterPro" id="IPR044865">
    <property type="entry name" value="MRH_dom"/>
</dbReference>
<protein>
    <recommendedName>
        <fullName evidence="1">Glucosidase 2 subunit beta</fullName>
    </recommendedName>
</protein>